<accession>A0A2H4TM22</accession>
<reference evidence="1 2" key="1">
    <citation type="submission" date="2017-11" db="EMBL/GenBank/DDBJ databases">
        <title>Escherichia coli CV839-15 Genome sequencing and assembly.</title>
        <authorList>
            <person name="Li Z."/>
            <person name="Song N."/>
            <person name="Li W."/>
            <person name="Philip H.R."/>
            <person name="Bu Z."/>
            <person name="Siguo L."/>
        </authorList>
    </citation>
    <scope>NUCLEOTIDE SEQUENCE [LARGE SCALE GENOMIC DNA]</scope>
    <source>
        <strain evidence="1 2">CV839-15</strain>
    </source>
</reference>
<dbReference type="Proteomes" id="UP000236551">
    <property type="component" value="Chromosome"/>
</dbReference>
<organism evidence="1 2">
    <name type="scientific">Escherichia coli</name>
    <dbReference type="NCBI Taxonomy" id="562"/>
    <lineage>
        <taxon>Bacteria</taxon>
        <taxon>Pseudomonadati</taxon>
        <taxon>Pseudomonadota</taxon>
        <taxon>Gammaproteobacteria</taxon>
        <taxon>Enterobacterales</taxon>
        <taxon>Enterobacteriaceae</taxon>
        <taxon>Escherichia</taxon>
    </lineage>
</organism>
<evidence type="ECO:0000313" key="1">
    <source>
        <dbReference type="EMBL" id="ATZ30554.1"/>
    </source>
</evidence>
<name>A0A2H4TM22_ECOLX</name>
<dbReference type="EMBL" id="CP024978">
    <property type="protein sequence ID" value="ATZ30554.1"/>
    <property type="molecule type" value="Genomic_DNA"/>
</dbReference>
<protein>
    <submittedName>
        <fullName evidence="1">Phage head-tail adapter protein</fullName>
    </submittedName>
</protein>
<sequence length="83" mass="8954">MMNPPGVFAGMSKEQLKAALNEAQAAYIELLSGRRGVSFSYAQGDGTRTVTYSQASSADLLALIATLQRALGIRTRRSLSVRY</sequence>
<dbReference type="SUPFAM" id="SSF64210">
    <property type="entry name" value="Head-to-tail joining protein W, gpW"/>
    <property type="match status" value="1"/>
</dbReference>
<dbReference type="Pfam" id="PF02831">
    <property type="entry name" value="gpW"/>
    <property type="match status" value="1"/>
</dbReference>
<dbReference type="RefSeq" id="WP_000981815.1">
    <property type="nucleotide sequence ID" value="NZ_BDPF01000007.1"/>
</dbReference>
<proteinExistence type="predicted"/>
<dbReference type="AlphaFoldDB" id="A0A2H4TM22"/>
<dbReference type="GO" id="GO:0019058">
    <property type="term" value="P:viral life cycle"/>
    <property type="evidence" value="ECO:0007669"/>
    <property type="project" value="InterPro"/>
</dbReference>
<dbReference type="Gene3D" id="3.30.1580.10">
    <property type="entry name" value="Head-to-tail joining protein W"/>
    <property type="match status" value="1"/>
</dbReference>
<dbReference type="InterPro" id="IPR004174">
    <property type="entry name" value="GpW"/>
</dbReference>
<evidence type="ECO:0000313" key="2">
    <source>
        <dbReference type="Proteomes" id="UP000236551"/>
    </source>
</evidence>
<dbReference type="InterPro" id="IPR036626">
    <property type="entry name" value="GpW_sf"/>
</dbReference>
<gene>
    <name evidence="1" type="ORF">CV83915_00175</name>
</gene>